<dbReference type="Gene3D" id="3.40.250.10">
    <property type="entry name" value="Rhodanese-like domain"/>
    <property type="match status" value="1"/>
</dbReference>
<comment type="caution">
    <text evidence="2">The sequence shown here is derived from an EMBL/GenBank/DDBJ whole genome shotgun (WGS) entry which is preliminary data.</text>
</comment>
<dbReference type="EMBL" id="JBHULT010000006">
    <property type="protein sequence ID" value="MFD2517489.1"/>
    <property type="molecule type" value="Genomic_DNA"/>
</dbReference>
<dbReference type="PANTHER" id="PTHR44086">
    <property type="entry name" value="THIOSULFATE SULFURTRANSFERASE RDL2, MITOCHONDRIAL-RELATED"/>
    <property type="match status" value="1"/>
</dbReference>
<feature type="domain" description="Rhodanese" evidence="1">
    <location>
        <begin position="69"/>
        <end position="160"/>
    </location>
</feature>
<dbReference type="Pfam" id="PF00581">
    <property type="entry name" value="Rhodanese"/>
    <property type="match status" value="1"/>
</dbReference>
<evidence type="ECO:0000313" key="2">
    <source>
        <dbReference type="EMBL" id="MFD2517489.1"/>
    </source>
</evidence>
<dbReference type="SUPFAM" id="SSF52821">
    <property type="entry name" value="Rhodanese/Cell cycle control phosphatase"/>
    <property type="match status" value="1"/>
</dbReference>
<proteinExistence type="predicted"/>
<dbReference type="InterPro" id="IPR001763">
    <property type="entry name" value="Rhodanese-like_dom"/>
</dbReference>
<dbReference type="SMART" id="SM00450">
    <property type="entry name" value="RHOD"/>
    <property type="match status" value="1"/>
</dbReference>
<dbReference type="PANTHER" id="PTHR44086:SF10">
    <property type="entry name" value="THIOSULFATE SULFURTRANSFERASE_RHODANESE-LIKE DOMAIN-CONTAINING PROTEIN 3"/>
    <property type="match status" value="1"/>
</dbReference>
<organism evidence="2 3">
    <name type="scientific">Salinimicrobium flavum</name>
    <dbReference type="NCBI Taxonomy" id="1737065"/>
    <lineage>
        <taxon>Bacteria</taxon>
        <taxon>Pseudomonadati</taxon>
        <taxon>Bacteroidota</taxon>
        <taxon>Flavobacteriia</taxon>
        <taxon>Flavobacteriales</taxon>
        <taxon>Flavobacteriaceae</taxon>
        <taxon>Salinimicrobium</taxon>
    </lineage>
</organism>
<dbReference type="InterPro" id="IPR036873">
    <property type="entry name" value="Rhodanese-like_dom_sf"/>
</dbReference>
<accession>A0ABW5IXE2</accession>
<protein>
    <submittedName>
        <fullName evidence="2">Rhodanese-like domain-containing protein</fullName>
    </submittedName>
</protein>
<dbReference type="Proteomes" id="UP001597468">
    <property type="component" value="Unassembled WGS sequence"/>
</dbReference>
<dbReference type="CDD" id="cd00158">
    <property type="entry name" value="RHOD"/>
    <property type="match status" value="1"/>
</dbReference>
<sequence>MMVKKKIAKFLSFRYKILALILLVLSGGLLLLPKASKQEGINAEQLLGRVISPERYISTDQIADKIIGQDPSFILIDVRDAENYKNYSLPNALHIPLKNLLDEEHEPYLNQSQYDVVFFSNDNFYADQAWVLGNRLGYKNLRVLRGGLNEWYATIINPSIPDENMSAEAFELYSTRKAASMFFGVMYPEQGKVEDVVVQKPAPKQIIPVKKKKKRPAEGGC</sequence>
<gene>
    <name evidence="2" type="ORF">ACFSTG_06260</name>
</gene>
<dbReference type="PROSITE" id="PS50206">
    <property type="entry name" value="RHODANESE_3"/>
    <property type="match status" value="1"/>
</dbReference>
<evidence type="ECO:0000259" key="1">
    <source>
        <dbReference type="PROSITE" id="PS50206"/>
    </source>
</evidence>
<name>A0ABW5IXE2_9FLAO</name>
<reference evidence="3" key="1">
    <citation type="journal article" date="2019" name="Int. J. Syst. Evol. Microbiol.">
        <title>The Global Catalogue of Microorganisms (GCM) 10K type strain sequencing project: providing services to taxonomists for standard genome sequencing and annotation.</title>
        <authorList>
            <consortium name="The Broad Institute Genomics Platform"/>
            <consortium name="The Broad Institute Genome Sequencing Center for Infectious Disease"/>
            <person name="Wu L."/>
            <person name="Ma J."/>
        </authorList>
    </citation>
    <scope>NUCLEOTIDE SEQUENCE [LARGE SCALE GENOMIC DNA]</scope>
    <source>
        <strain evidence="3">KCTC 42585</strain>
    </source>
</reference>
<evidence type="ECO:0000313" key="3">
    <source>
        <dbReference type="Proteomes" id="UP001597468"/>
    </source>
</evidence>
<keyword evidence="3" id="KW-1185">Reference proteome</keyword>